<feature type="region of interest" description="Disordered" evidence="9">
    <location>
        <begin position="290"/>
        <end position="312"/>
    </location>
</feature>
<dbReference type="GO" id="GO:0015104">
    <property type="term" value="F:antimonite transmembrane transporter activity"/>
    <property type="evidence" value="ECO:0007669"/>
    <property type="project" value="TreeGrafter"/>
</dbReference>
<dbReference type="InterPro" id="IPR036196">
    <property type="entry name" value="Ptyr_pPase_sf"/>
</dbReference>
<keyword evidence="7 10" id="KW-1133">Transmembrane helix</keyword>
<accession>A0A7I9WFH2</accession>
<protein>
    <recommendedName>
        <fullName evidence="11">Phosphotyrosine protein phosphatase I domain-containing protein</fullName>
    </recommendedName>
</protein>
<dbReference type="FunFam" id="1.20.1530.20:FF:000009">
    <property type="entry name" value="Arsenite transporter, ACR3 family"/>
    <property type="match status" value="1"/>
</dbReference>
<dbReference type="InterPro" id="IPR002657">
    <property type="entry name" value="BilAc:Na_symport/Acr3"/>
</dbReference>
<feature type="transmembrane region" description="Helical" evidence="10">
    <location>
        <begin position="22"/>
        <end position="46"/>
    </location>
</feature>
<dbReference type="SMART" id="SM00226">
    <property type="entry name" value="LMWPc"/>
    <property type="match status" value="1"/>
</dbReference>
<evidence type="ECO:0000256" key="10">
    <source>
        <dbReference type="SAM" id="Phobius"/>
    </source>
</evidence>
<dbReference type="InterPro" id="IPR048716">
    <property type="entry name" value="Phosphatase-like_N"/>
</dbReference>
<dbReference type="Proteomes" id="UP000465241">
    <property type="component" value="Unassembled WGS sequence"/>
</dbReference>
<dbReference type="PANTHER" id="PTHR43057:SF1">
    <property type="entry name" value="ARSENICAL-RESISTANCE PROTEIN 3"/>
    <property type="match status" value="1"/>
</dbReference>
<dbReference type="SUPFAM" id="SSF52788">
    <property type="entry name" value="Phosphotyrosine protein phosphatases I"/>
    <property type="match status" value="1"/>
</dbReference>
<comment type="similarity">
    <text evidence="2">Belongs to the arsenical resistance-3 (ACR3) (TC 2.A.59) family.</text>
</comment>
<feature type="transmembrane region" description="Helical" evidence="10">
    <location>
        <begin position="257"/>
        <end position="279"/>
    </location>
</feature>
<feature type="transmembrane region" description="Helical" evidence="10">
    <location>
        <begin position="83"/>
        <end position="105"/>
    </location>
</feature>
<keyword evidence="4" id="KW-1003">Cell membrane</keyword>
<dbReference type="Gene3D" id="1.20.1530.20">
    <property type="match status" value="1"/>
</dbReference>
<feature type="transmembrane region" description="Helical" evidence="10">
    <location>
        <begin position="52"/>
        <end position="71"/>
    </location>
</feature>
<organism evidence="12 13">
    <name type="scientific">Mycolicibacterium murale</name>
    <dbReference type="NCBI Taxonomy" id="182220"/>
    <lineage>
        <taxon>Bacteria</taxon>
        <taxon>Bacillati</taxon>
        <taxon>Actinomycetota</taxon>
        <taxon>Actinomycetes</taxon>
        <taxon>Mycobacteriales</taxon>
        <taxon>Mycobacteriaceae</taxon>
        <taxon>Mycolicibacterium</taxon>
    </lineage>
</organism>
<feature type="transmembrane region" description="Helical" evidence="10">
    <location>
        <begin position="203"/>
        <end position="223"/>
    </location>
</feature>
<feature type="transmembrane region" description="Helical" evidence="10">
    <location>
        <begin position="230"/>
        <end position="251"/>
    </location>
</feature>
<keyword evidence="6" id="KW-0059">Arsenical resistance</keyword>
<evidence type="ECO:0000256" key="5">
    <source>
        <dbReference type="ARBA" id="ARBA00022692"/>
    </source>
</evidence>
<dbReference type="NCBIfam" id="TIGR00832">
    <property type="entry name" value="acr3"/>
    <property type="match status" value="1"/>
</dbReference>
<gene>
    <name evidence="12" type="ORF">MMUR_01630</name>
</gene>
<evidence type="ECO:0000256" key="7">
    <source>
        <dbReference type="ARBA" id="ARBA00022989"/>
    </source>
</evidence>
<feature type="transmembrane region" description="Helical" evidence="10">
    <location>
        <begin position="125"/>
        <end position="144"/>
    </location>
</feature>
<feature type="domain" description="Phosphotyrosine protein phosphatase I" evidence="11">
    <location>
        <begin position="392"/>
        <end position="517"/>
    </location>
</feature>
<dbReference type="InterPro" id="IPR038770">
    <property type="entry name" value="Na+/solute_symporter_sf"/>
</dbReference>
<dbReference type="NCBIfam" id="NF046112">
    <property type="entry name" value="MSMEG_6209_Nter"/>
    <property type="match status" value="1"/>
</dbReference>
<keyword evidence="13" id="KW-1185">Reference proteome</keyword>
<evidence type="ECO:0000256" key="9">
    <source>
        <dbReference type="SAM" id="MobiDB-lite"/>
    </source>
</evidence>
<dbReference type="GO" id="GO:0015105">
    <property type="term" value="F:arsenite transmembrane transporter activity"/>
    <property type="evidence" value="ECO:0007669"/>
    <property type="project" value="TreeGrafter"/>
</dbReference>
<comment type="caution">
    <text evidence="12">The sequence shown here is derived from an EMBL/GenBank/DDBJ whole genome shotgun (WGS) entry which is preliminary data.</text>
</comment>
<evidence type="ECO:0000256" key="3">
    <source>
        <dbReference type="ARBA" id="ARBA00022448"/>
    </source>
</evidence>
<dbReference type="Pfam" id="PF01451">
    <property type="entry name" value="LMWPc"/>
    <property type="match status" value="1"/>
</dbReference>
<evidence type="ECO:0000256" key="2">
    <source>
        <dbReference type="ARBA" id="ARBA00010110"/>
    </source>
</evidence>
<dbReference type="EMBL" id="BLKT01000003">
    <property type="protein sequence ID" value="GFG56027.1"/>
    <property type="molecule type" value="Genomic_DNA"/>
</dbReference>
<sequence>MYPVLAKVRYDRLDTVTGDRKLLLSSLFLNWVFGPALMFALAWLMLPDLPEYRTGLIIVGLARCIAMVIIWNDLACGDREAAAVLVALNSIFQVVMFAVLGWFYLSVLPGWLGLEQTTIDTSPWQIAKSVLIFLGIPLLAGYLSRRLGEKAKGRDWYETTFLPRIGPWALYGLLFTIVILFALQGEQITSRPLDVVRIALPLLAYFAIMWVGGYLLGAAIGLGYQRTTTLAFTAAGNNFELAIAVAIATYGATSGQALAGVVGPLIEVPVLVALVYVSLALRRRFSDQSAAQSAPRHRSRNTMSDSPAALRPRRDLSIDQQHALTTAATRLERDFGGSFGVATIERFLHTSYDQFAGRATVPNFLPLLAERFARQRLHALARVEGKISDGKPTVLFLCTHNAGRSQMALGFFTHLAGDSAVAWSGGSEPGDHINPSAVAAMTEVGIDITGEFPKPWTDEIVQAADVVITMGCGDACPIFPGKRYENWELPDPAGQDVDAVRPIRDDIEERVRRLLTDLNVTARQG</sequence>
<reference evidence="12 13" key="1">
    <citation type="journal article" date="2019" name="Emerg. Microbes Infect.">
        <title>Comprehensive subspecies identification of 175 nontuberculous mycobacteria species based on 7547 genomic profiles.</title>
        <authorList>
            <person name="Matsumoto Y."/>
            <person name="Kinjo T."/>
            <person name="Motooka D."/>
            <person name="Nabeya D."/>
            <person name="Jung N."/>
            <person name="Uechi K."/>
            <person name="Horii T."/>
            <person name="Iida T."/>
            <person name="Fujita J."/>
            <person name="Nakamura S."/>
        </authorList>
    </citation>
    <scope>NUCLEOTIDE SEQUENCE [LARGE SCALE GENOMIC DNA]</scope>
    <source>
        <strain evidence="12 13">JCM 13392</strain>
    </source>
</reference>
<keyword evidence="3" id="KW-0813">Transport</keyword>
<proteinExistence type="inferred from homology"/>
<dbReference type="InterPro" id="IPR023485">
    <property type="entry name" value="Ptyr_pPase"/>
</dbReference>
<evidence type="ECO:0000313" key="12">
    <source>
        <dbReference type="EMBL" id="GFG56027.1"/>
    </source>
</evidence>
<evidence type="ECO:0000256" key="6">
    <source>
        <dbReference type="ARBA" id="ARBA00022849"/>
    </source>
</evidence>
<evidence type="ECO:0000256" key="4">
    <source>
        <dbReference type="ARBA" id="ARBA00022475"/>
    </source>
</evidence>
<keyword evidence="8 10" id="KW-0472">Membrane</keyword>
<evidence type="ECO:0000259" key="11">
    <source>
        <dbReference type="SMART" id="SM00226"/>
    </source>
</evidence>
<evidence type="ECO:0000256" key="1">
    <source>
        <dbReference type="ARBA" id="ARBA00004651"/>
    </source>
</evidence>
<dbReference type="Gene3D" id="3.40.50.2300">
    <property type="match status" value="1"/>
</dbReference>
<dbReference type="InterPro" id="IPR004706">
    <property type="entry name" value="Arsenical-R_Acr3"/>
</dbReference>
<evidence type="ECO:0000256" key="8">
    <source>
        <dbReference type="ARBA" id="ARBA00023136"/>
    </source>
</evidence>
<dbReference type="Pfam" id="PF21234">
    <property type="entry name" value="Phosphatase-like_N"/>
    <property type="match status" value="1"/>
</dbReference>
<dbReference type="AlphaFoldDB" id="A0A7I9WFH2"/>
<dbReference type="GO" id="GO:0046685">
    <property type="term" value="P:response to arsenic-containing substance"/>
    <property type="evidence" value="ECO:0007669"/>
    <property type="project" value="UniProtKB-KW"/>
</dbReference>
<dbReference type="GO" id="GO:0015297">
    <property type="term" value="F:antiporter activity"/>
    <property type="evidence" value="ECO:0007669"/>
    <property type="project" value="InterPro"/>
</dbReference>
<feature type="transmembrane region" description="Helical" evidence="10">
    <location>
        <begin position="165"/>
        <end position="183"/>
    </location>
</feature>
<dbReference type="PANTHER" id="PTHR43057">
    <property type="entry name" value="ARSENITE EFFLUX TRANSPORTER"/>
    <property type="match status" value="1"/>
</dbReference>
<dbReference type="GO" id="GO:0005886">
    <property type="term" value="C:plasma membrane"/>
    <property type="evidence" value="ECO:0007669"/>
    <property type="project" value="UniProtKB-SubCell"/>
</dbReference>
<keyword evidence="5 10" id="KW-0812">Transmembrane</keyword>
<dbReference type="CDD" id="cd16345">
    <property type="entry name" value="LMWP_ArsC"/>
    <property type="match status" value="1"/>
</dbReference>
<dbReference type="Gene3D" id="1.10.8.1060">
    <property type="entry name" value="Corynebacterium glutamicum thioredoxin-dependent arsenate reductase, N-terminal domain"/>
    <property type="match status" value="1"/>
</dbReference>
<comment type="subcellular location">
    <subcellularLocation>
        <location evidence="1">Cell membrane</location>
        <topology evidence="1">Multi-pass membrane protein</topology>
    </subcellularLocation>
</comment>
<dbReference type="Pfam" id="PF01758">
    <property type="entry name" value="SBF"/>
    <property type="match status" value="1"/>
</dbReference>
<name>A0A7I9WFH2_9MYCO</name>
<evidence type="ECO:0000313" key="13">
    <source>
        <dbReference type="Proteomes" id="UP000465241"/>
    </source>
</evidence>